<keyword evidence="4" id="KW-1185">Reference proteome</keyword>
<reference evidence="1" key="5">
    <citation type="submission" date="2024-05" db="EMBL/GenBank/DDBJ databases">
        <authorList>
            <person name="Sun Q."/>
            <person name="Zhou Y."/>
        </authorList>
    </citation>
    <scope>NUCLEOTIDE SEQUENCE</scope>
    <source>
        <strain evidence="1">CGMCC 1.12707</strain>
    </source>
</reference>
<name>A0A1M6SWS6_9FLAO</name>
<evidence type="ECO:0000313" key="3">
    <source>
        <dbReference type="Proteomes" id="UP000184120"/>
    </source>
</evidence>
<protein>
    <submittedName>
        <fullName evidence="2">Uncharacterized protein</fullName>
    </submittedName>
</protein>
<accession>A0A1M6SWS6</accession>
<dbReference type="OrthoDB" id="1261471at2"/>
<gene>
    <name evidence="1" type="ORF">GCM10010984_27730</name>
    <name evidence="2" type="ORF">SAMN05443634_101153</name>
</gene>
<evidence type="ECO:0000313" key="2">
    <source>
        <dbReference type="EMBL" id="SHK49100.1"/>
    </source>
</evidence>
<reference evidence="1" key="1">
    <citation type="journal article" date="2014" name="Int. J. Syst. Evol. Microbiol.">
        <title>Complete genome of a new Firmicutes species belonging to the dominant human colonic microbiota ('Ruminococcus bicirculans') reveals two chromosomes and a selective capacity to utilize plant glucans.</title>
        <authorList>
            <consortium name="NISC Comparative Sequencing Program"/>
            <person name="Wegmann U."/>
            <person name="Louis P."/>
            <person name="Goesmann A."/>
            <person name="Henrissat B."/>
            <person name="Duncan S.H."/>
            <person name="Flint H.J."/>
        </authorList>
    </citation>
    <scope>NUCLEOTIDE SEQUENCE</scope>
    <source>
        <strain evidence="1">CGMCC 1.12707</strain>
    </source>
</reference>
<dbReference type="EMBL" id="BMFL01000022">
    <property type="protein sequence ID" value="GGF09041.1"/>
    <property type="molecule type" value="Genomic_DNA"/>
</dbReference>
<dbReference type="EMBL" id="FRBH01000001">
    <property type="protein sequence ID" value="SHK49100.1"/>
    <property type="molecule type" value="Genomic_DNA"/>
</dbReference>
<evidence type="ECO:0000313" key="4">
    <source>
        <dbReference type="Proteomes" id="UP000650994"/>
    </source>
</evidence>
<reference evidence="2" key="2">
    <citation type="submission" date="2016-11" db="EMBL/GenBank/DDBJ databases">
        <authorList>
            <person name="Jaros S."/>
            <person name="Januszkiewicz K."/>
            <person name="Wedrychowicz H."/>
        </authorList>
    </citation>
    <scope>NUCLEOTIDE SEQUENCE [LARGE SCALE GENOMIC DNA]</scope>
    <source>
        <strain evidence="2">DSM 27989</strain>
    </source>
</reference>
<dbReference type="Proteomes" id="UP000650994">
    <property type="component" value="Unassembled WGS sequence"/>
</dbReference>
<evidence type="ECO:0000313" key="1">
    <source>
        <dbReference type="EMBL" id="GGF09041.1"/>
    </source>
</evidence>
<proteinExistence type="predicted"/>
<dbReference type="Proteomes" id="UP000184120">
    <property type="component" value="Unassembled WGS sequence"/>
</dbReference>
<reference evidence="4" key="4">
    <citation type="journal article" date="2019" name="Int. J. Syst. Evol. Microbiol.">
        <title>The Global Catalogue of Microorganisms (GCM) 10K type strain sequencing project: providing services to taxonomists for standard genome sequencing and annotation.</title>
        <authorList>
            <consortium name="The Broad Institute Genomics Platform"/>
            <consortium name="The Broad Institute Genome Sequencing Center for Infectious Disease"/>
            <person name="Wu L."/>
            <person name="Ma J."/>
        </authorList>
    </citation>
    <scope>NUCLEOTIDE SEQUENCE [LARGE SCALE GENOMIC DNA]</scope>
    <source>
        <strain evidence="4">CGMCC 1.12707</strain>
    </source>
</reference>
<organism evidence="2 3">
    <name type="scientific">Chishuiella changwenlii</name>
    <dbReference type="NCBI Taxonomy" id="1434701"/>
    <lineage>
        <taxon>Bacteria</taxon>
        <taxon>Pseudomonadati</taxon>
        <taxon>Bacteroidota</taxon>
        <taxon>Flavobacteriia</taxon>
        <taxon>Flavobacteriales</taxon>
        <taxon>Weeksellaceae</taxon>
        <taxon>Chishuiella</taxon>
    </lineage>
</organism>
<sequence length="112" mass="13180">MNDDLRTEKEILNGNFKLITELKEFRMSLWVNGFGIVDGKTQQEILPLNTTFNLDDFTEHEHTIEIDFRIYPNGNVTYNVIINPFEKSFIYLTKVYALNDFNPTFFETESSN</sequence>
<dbReference type="AlphaFoldDB" id="A0A1M6SWS6"/>
<dbReference type="RefSeq" id="WP_072928932.1">
    <property type="nucleotide sequence ID" value="NZ_BMFL01000022.1"/>
</dbReference>
<reference evidence="3" key="3">
    <citation type="submission" date="2016-11" db="EMBL/GenBank/DDBJ databases">
        <authorList>
            <person name="Varghese N."/>
            <person name="Submissions S."/>
        </authorList>
    </citation>
    <scope>NUCLEOTIDE SEQUENCE [LARGE SCALE GENOMIC DNA]</scope>
    <source>
        <strain evidence="3">DSM 27989</strain>
    </source>
</reference>